<evidence type="ECO:0000313" key="11">
    <source>
        <dbReference type="EMBL" id="CAF1438092.1"/>
    </source>
</evidence>
<organism evidence="10 14">
    <name type="scientific">Rotaria sordida</name>
    <dbReference type="NCBI Taxonomy" id="392033"/>
    <lineage>
        <taxon>Eukaryota</taxon>
        <taxon>Metazoa</taxon>
        <taxon>Spiralia</taxon>
        <taxon>Gnathifera</taxon>
        <taxon>Rotifera</taxon>
        <taxon>Eurotatoria</taxon>
        <taxon>Bdelloidea</taxon>
        <taxon>Philodinida</taxon>
        <taxon>Philodinidae</taxon>
        <taxon>Rotaria</taxon>
    </lineage>
</organism>
<evidence type="ECO:0000313" key="12">
    <source>
        <dbReference type="EMBL" id="CAF3874093.1"/>
    </source>
</evidence>
<dbReference type="PANTHER" id="PTHR46481:SF10">
    <property type="entry name" value="ZINC FINGER BED DOMAIN-CONTAINING PROTEIN 39"/>
    <property type="match status" value="1"/>
</dbReference>
<dbReference type="PROSITE" id="PS50808">
    <property type="entry name" value="ZF_BED"/>
    <property type="match status" value="1"/>
</dbReference>
<dbReference type="Proteomes" id="UP000663889">
    <property type="component" value="Unassembled WGS sequence"/>
</dbReference>
<dbReference type="GO" id="GO:0005634">
    <property type="term" value="C:nucleus"/>
    <property type="evidence" value="ECO:0007669"/>
    <property type="project" value="UniProtKB-SubCell"/>
</dbReference>
<keyword evidence="3 8" id="KW-0863">Zinc-finger</keyword>
<comment type="caution">
    <text evidence="10">The sequence shown here is derived from an EMBL/GenBank/DDBJ whole genome shotgun (WGS) entry which is preliminary data.</text>
</comment>
<dbReference type="OrthoDB" id="2438421at2759"/>
<dbReference type="EMBL" id="CAJOAX010003806">
    <property type="protein sequence ID" value="CAF3874093.1"/>
    <property type="molecule type" value="Genomic_DNA"/>
</dbReference>
<evidence type="ECO:0000256" key="4">
    <source>
        <dbReference type="ARBA" id="ARBA00022833"/>
    </source>
</evidence>
<comment type="subcellular location">
    <subcellularLocation>
        <location evidence="1">Nucleus</location>
    </subcellularLocation>
</comment>
<keyword evidence="4" id="KW-0862">Zinc</keyword>
<dbReference type="Proteomes" id="UP000663823">
    <property type="component" value="Unassembled WGS sequence"/>
</dbReference>
<dbReference type="InterPro" id="IPR052035">
    <property type="entry name" value="ZnF_BED_domain_contain"/>
</dbReference>
<evidence type="ECO:0000256" key="3">
    <source>
        <dbReference type="ARBA" id="ARBA00022771"/>
    </source>
</evidence>
<evidence type="ECO:0000313" key="13">
    <source>
        <dbReference type="EMBL" id="CAF3969637.1"/>
    </source>
</evidence>
<keyword evidence="6" id="KW-0804">Transcription</keyword>
<keyword evidence="5" id="KW-0805">Transcription regulation</keyword>
<dbReference type="EMBL" id="CAJNOU010004354">
    <property type="protein sequence ID" value="CAF1438092.1"/>
    <property type="molecule type" value="Genomic_DNA"/>
</dbReference>
<evidence type="ECO:0000256" key="8">
    <source>
        <dbReference type="PROSITE-ProRule" id="PRU00027"/>
    </source>
</evidence>
<dbReference type="Proteomes" id="UP000663882">
    <property type="component" value="Unassembled WGS sequence"/>
</dbReference>
<feature type="domain" description="BED-type" evidence="9">
    <location>
        <begin position="25"/>
        <end position="102"/>
    </location>
</feature>
<reference evidence="10" key="1">
    <citation type="submission" date="2021-02" db="EMBL/GenBank/DDBJ databases">
        <authorList>
            <person name="Nowell W R."/>
        </authorList>
    </citation>
    <scope>NUCLEOTIDE SEQUENCE</scope>
</reference>
<name>A0A815IVY0_9BILA</name>
<evidence type="ECO:0000259" key="9">
    <source>
        <dbReference type="PROSITE" id="PS50808"/>
    </source>
</evidence>
<evidence type="ECO:0000313" key="10">
    <source>
        <dbReference type="EMBL" id="CAF1371161.1"/>
    </source>
</evidence>
<dbReference type="EMBL" id="CAJOBE010005352">
    <property type="protein sequence ID" value="CAF3969637.1"/>
    <property type="molecule type" value="Genomic_DNA"/>
</dbReference>
<protein>
    <recommendedName>
        <fullName evidence="9">BED-type domain-containing protein</fullName>
    </recommendedName>
</protein>
<evidence type="ECO:0000256" key="5">
    <source>
        <dbReference type="ARBA" id="ARBA00023015"/>
    </source>
</evidence>
<evidence type="ECO:0000313" key="14">
    <source>
        <dbReference type="Proteomes" id="UP000663882"/>
    </source>
</evidence>
<dbReference type="Proteomes" id="UP000663874">
    <property type="component" value="Unassembled WGS sequence"/>
</dbReference>
<accession>A0A815IVY0</accession>
<evidence type="ECO:0000256" key="1">
    <source>
        <dbReference type="ARBA" id="ARBA00004123"/>
    </source>
</evidence>
<sequence>MPLDLDKIDDLNKTLFIHIQLLNVSRPSFIWNYFGHLYKNARKALDLDRIYCKVCFENIKEEYPDANFSSVRRQIGTYSAISGTGNMRNHLLAMHQITEAQAIKKTNKHIVSMFARNRDITSSSQLNEKHGHQLPLMCCKDLLSFSIVENKGFQDFLICNKIVNTKYDIPSRTTLSPLNLNKIYNACVDKTKEQIKLSTNYPTITCDA</sequence>
<dbReference type="PANTHER" id="PTHR46481">
    <property type="entry name" value="ZINC FINGER BED DOMAIN-CONTAINING PROTEIN 4"/>
    <property type="match status" value="1"/>
</dbReference>
<evidence type="ECO:0000256" key="6">
    <source>
        <dbReference type="ARBA" id="ARBA00023163"/>
    </source>
</evidence>
<proteinExistence type="predicted"/>
<evidence type="ECO:0000256" key="2">
    <source>
        <dbReference type="ARBA" id="ARBA00022723"/>
    </source>
</evidence>
<dbReference type="EMBL" id="CAJNOO010004164">
    <property type="protein sequence ID" value="CAF1371161.1"/>
    <property type="molecule type" value="Genomic_DNA"/>
</dbReference>
<dbReference type="AlphaFoldDB" id="A0A815IVY0"/>
<keyword evidence="2" id="KW-0479">Metal-binding</keyword>
<keyword evidence="7" id="KW-0539">Nucleus</keyword>
<gene>
    <name evidence="13" type="ORF">FNK824_LOCUS24255</name>
    <name evidence="12" type="ORF">OTI717_LOCUS22393</name>
    <name evidence="10" type="ORF">RFH988_LOCUS33346</name>
    <name evidence="11" type="ORF">SEV965_LOCUS33086</name>
</gene>
<dbReference type="InterPro" id="IPR003656">
    <property type="entry name" value="Znf_BED"/>
</dbReference>
<evidence type="ECO:0000256" key="7">
    <source>
        <dbReference type="ARBA" id="ARBA00023242"/>
    </source>
</evidence>
<dbReference type="SUPFAM" id="SSF140996">
    <property type="entry name" value="Hermes dimerisation domain"/>
    <property type="match status" value="1"/>
</dbReference>
<dbReference type="GO" id="GO:0003677">
    <property type="term" value="F:DNA binding"/>
    <property type="evidence" value="ECO:0007669"/>
    <property type="project" value="InterPro"/>
</dbReference>
<dbReference type="GO" id="GO:0008270">
    <property type="term" value="F:zinc ion binding"/>
    <property type="evidence" value="ECO:0007669"/>
    <property type="project" value="UniProtKB-KW"/>
</dbReference>